<dbReference type="EMBL" id="JBHSCX010000005">
    <property type="protein sequence ID" value="MFC4362031.1"/>
    <property type="molecule type" value="Genomic_DNA"/>
</dbReference>
<comment type="subunit">
    <text evidence="5">The Tat system comprises two distinct complexes: a TatABC complex, containing multiple copies of TatA, TatB and TatC subunits, and a separate TatA complex, containing only TatA subunits. Substrates initially bind to the TatABC complex, which probably triggers association of the separate TatA complex to form the active translocon.</text>
</comment>
<dbReference type="Proteomes" id="UP001595840">
    <property type="component" value="Unassembled WGS sequence"/>
</dbReference>
<feature type="transmembrane region" description="Helical" evidence="5">
    <location>
        <begin position="194"/>
        <end position="211"/>
    </location>
</feature>
<dbReference type="PROSITE" id="PS01218">
    <property type="entry name" value="TATC"/>
    <property type="match status" value="1"/>
</dbReference>
<gene>
    <name evidence="5 6" type="primary">tatC</name>
    <name evidence="6" type="ORF">ACFOX3_06955</name>
</gene>
<evidence type="ECO:0000256" key="3">
    <source>
        <dbReference type="ARBA" id="ARBA00022989"/>
    </source>
</evidence>
<evidence type="ECO:0000256" key="2">
    <source>
        <dbReference type="ARBA" id="ARBA00022692"/>
    </source>
</evidence>
<keyword evidence="5" id="KW-0811">Translocation</keyword>
<feature type="transmembrane region" description="Helical" evidence="5">
    <location>
        <begin position="73"/>
        <end position="94"/>
    </location>
</feature>
<keyword evidence="5" id="KW-0653">Protein transport</keyword>
<evidence type="ECO:0000313" key="7">
    <source>
        <dbReference type="Proteomes" id="UP001595840"/>
    </source>
</evidence>
<accession>A0ABV8V2C8</accession>
<dbReference type="Pfam" id="PF00902">
    <property type="entry name" value="TatC"/>
    <property type="match status" value="1"/>
</dbReference>
<name>A0ABV8V2C8_9GAMM</name>
<comment type="subcellular location">
    <subcellularLocation>
        <location evidence="5">Cell membrane</location>
        <topology evidence="5">Multi-pass membrane protein</topology>
    </subcellularLocation>
    <subcellularLocation>
        <location evidence="1">Membrane</location>
        <topology evidence="1">Multi-pass membrane protein</topology>
    </subcellularLocation>
</comment>
<dbReference type="NCBIfam" id="TIGR00945">
    <property type="entry name" value="tatC"/>
    <property type="match status" value="1"/>
</dbReference>
<feature type="transmembrane region" description="Helical" evidence="5">
    <location>
        <begin position="19"/>
        <end position="37"/>
    </location>
</feature>
<feature type="transmembrane region" description="Helical" evidence="5">
    <location>
        <begin position="156"/>
        <end position="182"/>
    </location>
</feature>
<dbReference type="RefSeq" id="WP_290259192.1">
    <property type="nucleotide sequence ID" value="NZ_JAUFQG010000004.1"/>
</dbReference>
<keyword evidence="4 5" id="KW-0472">Membrane</keyword>
<proteinExistence type="inferred from homology"/>
<organism evidence="6 7">
    <name type="scientific">Simiduia curdlanivorans</name>
    <dbReference type="NCBI Taxonomy" id="1492769"/>
    <lineage>
        <taxon>Bacteria</taxon>
        <taxon>Pseudomonadati</taxon>
        <taxon>Pseudomonadota</taxon>
        <taxon>Gammaproteobacteria</taxon>
        <taxon>Cellvibrionales</taxon>
        <taxon>Cellvibrionaceae</taxon>
        <taxon>Simiduia</taxon>
    </lineage>
</organism>
<keyword evidence="3 5" id="KW-1133">Transmembrane helix</keyword>
<keyword evidence="2 5" id="KW-0812">Transmembrane</keyword>
<protein>
    <recommendedName>
        <fullName evidence="5">Sec-independent protein translocase protein TatC</fullName>
    </recommendedName>
</protein>
<evidence type="ECO:0000256" key="4">
    <source>
        <dbReference type="ARBA" id="ARBA00023136"/>
    </source>
</evidence>
<dbReference type="InterPro" id="IPR002033">
    <property type="entry name" value="TatC"/>
</dbReference>
<sequence>MTDQPLPLVQHLIELRDRLLRMILAVLIIFCGLFYFANEIYTFVAAPLQKFLPPNASMIATDVTSPFFTPFKLTLFTSVVAAMPYLLFQLWGFIAPALYKHEKRFAFPLLCSSVTLFYGGMAFAYFIVFPLVFGFFTSVGPEGVTVMTDISLYLNFVLKLFFAFGLAFQIPVATVLMIAMGLTTSASLANKRPYIVVGCFVIGMLLTPPDIISQSLLAIPMWLLFETGVLVGRLVEKPEDKEVTP</sequence>
<keyword evidence="7" id="KW-1185">Reference proteome</keyword>
<dbReference type="HAMAP" id="MF_00902">
    <property type="entry name" value="TatC"/>
    <property type="match status" value="1"/>
</dbReference>
<evidence type="ECO:0000256" key="1">
    <source>
        <dbReference type="ARBA" id="ARBA00004141"/>
    </source>
</evidence>
<feature type="transmembrane region" description="Helical" evidence="5">
    <location>
        <begin position="106"/>
        <end position="136"/>
    </location>
</feature>
<dbReference type="PANTHER" id="PTHR30371">
    <property type="entry name" value="SEC-INDEPENDENT PROTEIN TRANSLOCASE PROTEIN TATC"/>
    <property type="match status" value="1"/>
</dbReference>
<dbReference type="PANTHER" id="PTHR30371:SF0">
    <property type="entry name" value="SEC-INDEPENDENT PROTEIN TRANSLOCASE PROTEIN TATC, CHLOROPLASTIC-RELATED"/>
    <property type="match status" value="1"/>
</dbReference>
<dbReference type="PRINTS" id="PR01840">
    <property type="entry name" value="TATCFAMILY"/>
</dbReference>
<dbReference type="InterPro" id="IPR019820">
    <property type="entry name" value="Sec-indep_translocase_CS"/>
</dbReference>
<comment type="caution">
    <text evidence="5">Lacks conserved residue(s) required for the propagation of feature annotation.</text>
</comment>
<keyword evidence="5" id="KW-1003">Cell membrane</keyword>
<keyword evidence="5" id="KW-0813">Transport</keyword>
<evidence type="ECO:0000313" key="6">
    <source>
        <dbReference type="EMBL" id="MFC4362031.1"/>
    </source>
</evidence>
<comment type="similarity">
    <text evidence="5">Belongs to the TatC family.</text>
</comment>
<comment type="function">
    <text evidence="5">Part of the twin-arginine translocation (Tat) system that transports large folded proteins containing a characteristic twin-arginine motif in their signal peptide across membranes. Together with TatB, TatC is part of a receptor directly interacting with Tat signal peptides.</text>
</comment>
<reference evidence="7" key="1">
    <citation type="journal article" date="2019" name="Int. J. Syst. Evol. Microbiol.">
        <title>The Global Catalogue of Microorganisms (GCM) 10K type strain sequencing project: providing services to taxonomists for standard genome sequencing and annotation.</title>
        <authorList>
            <consortium name="The Broad Institute Genomics Platform"/>
            <consortium name="The Broad Institute Genome Sequencing Center for Infectious Disease"/>
            <person name="Wu L."/>
            <person name="Ma J."/>
        </authorList>
    </citation>
    <scope>NUCLEOTIDE SEQUENCE [LARGE SCALE GENOMIC DNA]</scope>
    <source>
        <strain evidence="7">CECT 8570</strain>
    </source>
</reference>
<comment type="caution">
    <text evidence="6">The sequence shown here is derived from an EMBL/GenBank/DDBJ whole genome shotgun (WGS) entry which is preliminary data.</text>
</comment>
<evidence type="ECO:0000256" key="5">
    <source>
        <dbReference type="HAMAP-Rule" id="MF_00902"/>
    </source>
</evidence>